<evidence type="ECO:0000313" key="2">
    <source>
        <dbReference type="EMBL" id="OHT08209.1"/>
    </source>
</evidence>
<sequence length="425" mass="49183">MNQVDSEKADGKEVEEKNDNRTKVEAEIENKDDENEDDEVNKEGDEENKEDEEEESESSSSEVTDDDDDDDEKKLFTKEAIASRKSDEEMMLASPEFCFHKLLTSEYPHIRNPPLMSPPNKCPCPASLFVIISMFLQTKFLEDNEISDAHFDSCLSVFIAEFPTIPLTTAKKLSLTMLLYMFCSDNRMFSKSKTEQFVNSLKPIFEKQFNRYLSRFVNRTEVLINRFATATFEFDHLLADFREIISGTANTFSKFGSDDMNRLLNDRFLYLFQIKLLNKIISNPSRFNFTNSMIWNSFLTAVENDERISLDVLRQAISGLIMASNISTSPDLSDDVCPSIPKPLIAFFLKNYQKDENITNELKTKDFLKVYKISKIPQTYEEMKPKPNTIEWKALKENILIGNWNKIDKDEPIASFYPFLSRYVA</sequence>
<keyword evidence="3" id="KW-1185">Reference proteome</keyword>
<gene>
    <name evidence="2" type="ORF">TRFO_23364</name>
</gene>
<comment type="caution">
    <text evidence="2">The sequence shown here is derived from an EMBL/GenBank/DDBJ whole genome shotgun (WGS) entry which is preliminary data.</text>
</comment>
<name>A0A1J4K9R6_9EUKA</name>
<dbReference type="RefSeq" id="XP_068361345.1">
    <property type="nucleotide sequence ID" value="XM_068503105.1"/>
</dbReference>
<feature type="region of interest" description="Disordered" evidence="1">
    <location>
        <begin position="1"/>
        <end position="72"/>
    </location>
</feature>
<organism evidence="2 3">
    <name type="scientific">Tritrichomonas foetus</name>
    <dbReference type="NCBI Taxonomy" id="1144522"/>
    <lineage>
        <taxon>Eukaryota</taxon>
        <taxon>Metamonada</taxon>
        <taxon>Parabasalia</taxon>
        <taxon>Tritrichomonadida</taxon>
        <taxon>Tritrichomonadidae</taxon>
        <taxon>Tritrichomonas</taxon>
    </lineage>
</organism>
<dbReference type="VEuPathDB" id="TrichDB:TRFO_23364"/>
<dbReference type="AlphaFoldDB" id="A0A1J4K9R6"/>
<evidence type="ECO:0000256" key="1">
    <source>
        <dbReference type="SAM" id="MobiDB-lite"/>
    </source>
</evidence>
<dbReference type="OrthoDB" id="10631316at2759"/>
<feature type="compositionally biased region" description="Acidic residues" evidence="1">
    <location>
        <begin position="30"/>
        <end position="71"/>
    </location>
</feature>
<evidence type="ECO:0000313" key="3">
    <source>
        <dbReference type="Proteomes" id="UP000179807"/>
    </source>
</evidence>
<dbReference type="EMBL" id="MLAK01000674">
    <property type="protein sequence ID" value="OHT08209.1"/>
    <property type="molecule type" value="Genomic_DNA"/>
</dbReference>
<feature type="compositionally biased region" description="Basic and acidic residues" evidence="1">
    <location>
        <begin position="1"/>
        <end position="29"/>
    </location>
</feature>
<protein>
    <submittedName>
        <fullName evidence="2">Uncharacterized protein</fullName>
    </submittedName>
</protein>
<accession>A0A1J4K9R6</accession>
<proteinExistence type="predicted"/>
<dbReference type="GeneID" id="94837809"/>
<reference evidence="2" key="1">
    <citation type="submission" date="2016-10" db="EMBL/GenBank/DDBJ databases">
        <authorList>
            <person name="Benchimol M."/>
            <person name="Almeida L.G."/>
            <person name="Vasconcelos A.T."/>
            <person name="Perreira-Neves A."/>
            <person name="Rosa I.A."/>
            <person name="Tasca T."/>
            <person name="Bogo M.R."/>
            <person name="de Souza W."/>
        </authorList>
    </citation>
    <scope>NUCLEOTIDE SEQUENCE [LARGE SCALE GENOMIC DNA]</scope>
    <source>
        <strain evidence="2">K</strain>
    </source>
</reference>
<dbReference type="Proteomes" id="UP000179807">
    <property type="component" value="Unassembled WGS sequence"/>
</dbReference>